<dbReference type="FunFam" id="3.30.710.10:FF:000018">
    <property type="entry name" value="S-phase kinase-associated protein 1"/>
    <property type="match status" value="1"/>
</dbReference>
<dbReference type="EMBL" id="CADEPM010000007">
    <property type="protein sequence ID" value="CAB3408411.1"/>
    <property type="molecule type" value="Genomic_DNA"/>
</dbReference>
<name>A0A8S1F809_9PELO</name>
<dbReference type="AlphaFoldDB" id="A0A8S1F809"/>
<evidence type="ECO:0000256" key="3">
    <source>
        <dbReference type="PIRNR" id="PIRNR028729"/>
    </source>
</evidence>
<dbReference type="InterPro" id="IPR016073">
    <property type="entry name" value="Skp1_comp_POZ"/>
</dbReference>
<comment type="function">
    <text evidence="3">Probable essential component of SCF (SKP1-CUL1-F-box protein) E3 ubiquitin-protein ligase complexes, which mediate the ubiquitination and subsequent proteasomal degradation of target proteins. Regulates cell proliferation during embryonic and larval development.</text>
</comment>
<dbReference type="SMART" id="SM00512">
    <property type="entry name" value="Skp1"/>
    <property type="match status" value="1"/>
</dbReference>
<evidence type="ECO:0000256" key="2">
    <source>
        <dbReference type="ARBA" id="ARBA00022786"/>
    </source>
</evidence>
<protein>
    <recommendedName>
        <fullName evidence="3">Skp1-related protein</fullName>
    </recommendedName>
</protein>
<comment type="similarity">
    <text evidence="1 3">Belongs to the SKP1 family.</text>
</comment>
<dbReference type="InterPro" id="IPR016072">
    <property type="entry name" value="Skp1_comp_dimer"/>
</dbReference>
<dbReference type="PANTHER" id="PTHR11165">
    <property type="entry name" value="SKP1"/>
    <property type="match status" value="1"/>
</dbReference>
<dbReference type="Proteomes" id="UP000494206">
    <property type="component" value="Unassembled WGS sequence"/>
</dbReference>
<evidence type="ECO:0000313" key="6">
    <source>
        <dbReference type="EMBL" id="CAB3408411.1"/>
    </source>
</evidence>
<accession>A0A8S1F809</accession>
<dbReference type="SUPFAM" id="SSF54695">
    <property type="entry name" value="POZ domain"/>
    <property type="match status" value="1"/>
</dbReference>
<dbReference type="OrthoDB" id="5786141at2759"/>
<evidence type="ECO:0000256" key="1">
    <source>
        <dbReference type="ARBA" id="ARBA00009993"/>
    </source>
</evidence>
<evidence type="ECO:0000259" key="5">
    <source>
        <dbReference type="Pfam" id="PF03931"/>
    </source>
</evidence>
<dbReference type="GO" id="GO:0006511">
    <property type="term" value="P:ubiquitin-dependent protein catabolic process"/>
    <property type="evidence" value="ECO:0007669"/>
    <property type="project" value="InterPro"/>
</dbReference>
<dbReference type="InterPro" id="IPR001232">
    <property type="entry name" value="SKP1-like"/>
</dbReference>
<comment type="caution">
    <text evidence="6">The sequence shown here is derived from an EMBL/GenBank/DDBJ whole genome shotgun (WGS) entry which is preliminary data.</text>
</comment>
<dbReference type="InterPro" id="IPR016897">
    <property type="entry name" value="SKP1"/>
</dbReference>
<proteinExistence type="inferred from homology"/>
<gene>
    <name evidence="6" type="ORF">CBOVIS_LOCUS10195</name>
</gene>
<dbReference type="PIRSF" id="PIRSF028729">
    <property type="entry name" value="E3_ubiquit_lig_SCF_Skp"/>
    <property type="match status" value="1"/>
</dbReference>
<comment type="pathway">
    <text evidence="3">Protein modification; protein ubiquitination.</text>
</comment>
<keyword evidence="2 3" id="KW-0833">Ubl conjugation pathway</keyword>
<evidence type="ECO:0000313" key="7">
    <source>
        <dbReference type="Proteomes" id="UP000494206"/>
    </source>
</evidence>
<evidence type="ECO:0000259" key="4">
    <source>
        <dbReference type="Pfam" id="PF01466"/>
    </source>
</evidence>
<dbReference type="InterPro" id="IPR011333">
    <property type="entry name" value="SKP1/BTB/POZ_sf"/>
</dbReference>
<dbReference type="Gene3D" id="3.30.710.10">
    <property type="entry name" value="Potassium Channel Kv1.1, Chain A"/>
    <property type="match status" value="1"/>
</dbReference>
<dbReference type="InterPro" id="IPR036296">
    <property type="entry name" value="SKP1-like_dim_sf"/>
</dbReference>
<feature type="domain" description="SKP1 component dimerisation" evidence="4">
    <location>
        <begin position="120"/>
        <end position="167"/>
    </location>
</feature>
<organism evidence="6 7">
    <name type="scientific">Caenorhabditis bovis</name>
    <dbReference type="NCBI Taxonomy" id="2654633"/>
    <lineage>
        <taxon>Eukaryota</taxon>
        <taxon>Metazoa</taxon>
        <taxon>Ecdysozoa</taxon>
        <taxon>Nematoda</taxon>
        <taxon>Chromadorea</taxon>
        <taxon>Rhabditida</taxon>
        <taxon>Rhabditina</taxon>
        <taxon>Rhabditomorpha</taxon>
        <taxon>Rhabditoidea</taxon>
        <taxon>Rhabditidae</taxon>
        <taxon>Peloderinae</taxon>
        <taxon>Caenorhabditis</taxon>
    </lineage>
</organism>
<dbReference type="Pfam" id="PF03931">
    <property type="entry name" value="Skp1_POZ"/>
    <property type="match status" value="1"/>
</dbReference>
<dbReference type="Pfam" id="PF01466">
    <property type="entry name" value="Skp1"/>
    <property type="match status" value="1"/>
</dbReference>
<dbReference type="SUPFAM" id="SSF81382">
    <property type="entry name" value="Skp1 dimerisation domain-like"/>
    <property type="match status" value="1"/>
</dbReference>
<feature type="domain" description="SKP1 component POZ" evidence="5">
    <location>
        <begin position="8"/>
        <end position="73"/>
    </location>
</feature>
<sequence length="169" mass="19344">MSARGERIIKIVSSDNETFQVPQKVIGLSNTISTLLQDLGFDDHDGEVEEPIPVHNVNSQILKKVIMWCQHHHTDPAPAEDSDNREKRTDDIPSWDVEFLKVDQGILFELILAANYLDIKGLLDVTCKTVANMIKGKSPEEIRRTFNIKNDFTPEEEEQIRKENAWCED</sequence>
<reference evidence="6 7" key="1">
    <citation type="submission" date="2020-04" db="EMBL/GenBank/DDBJ databases">
        <authorList>
            <person name="Laetsch R D."/>
            <person name="Stevens L."/>
            <person name="Kumar S."/>
            <person name="Blaxter L. M."/>
        </authorList>
    </citation>
    <scope>NUCLEOTIDE SEQUENCE [LARGE SCALE GENOMIC DNA]</scope>
</reference>
<keyword evidence="7" id="KW-1185">Reference proteome</keyword>
<dbReference type="CDD" id="cd18322">
    <property type="entry name" value="BTB_POZ_SKP1"/>
    <property type="match status" value="1"/>
</dbReference>